<evidence type="ECO:0000256" key="3">
    <source>
        <dbReference type="SAM" id="MobiDB-lite"/>
    </source>
</evidence>
<feature type="region of interest" description="Disordered" evidence="3">
    <location>
        <begin position="851"/>
        <end position="884"/>
    </location>
</feature>
<organism evidence="4 5">
    <name type="scientific">Toxoplasma gondii GAB2-2007-GAL-DOM2</name>
    <dbReference type="NCBI Taxonomy" id="1130820"/>
    <lineage>
        <taxon>Eukaryota</taxon>
        <taxon>Sar</taxon>
        <taxon>Alveolata</taxon>
        <taxon>Apicomplexa</taxon>
        <taxon>Conoidasida</taxon>
        <taxon>Coccidia</taxon>
        <taxon>Eucoccidiorida</taxon>
        <taxon>Eimeriorina</taxon>
        <taxon>Sarcocystidae</taxon>
        <taxon>Toxoplasma</taxon>
    </lineage>
</organism>
<dbReference type="EMBL" id="AHZU02000087">
    <property type="protein sequence ID" value="KFG48678.1"/>
    <property type="molecule type" value="Genomic_DNA"/>
</dbReference>
<feature type="compositionally biased region" description="Low complexity" evidence="3">
    <location>
        <begin position="871"/>
        <end position="882"/>
    </location>
</feature>
<dbReference type="Proteomes" id="UP000028837">
    <property type="component" value="Unassembled WGS sequence"/>
</dbReference>
<feature type="region of interest" description="Disordered" evidence="3">
    <location>
        <begin position="915"/>
        <end position="937"/>
    </location>
</feature>
<feature type="coiled-coil region" evidence="2">
    <location>
        <begin position="575"/>
        <end position="638"/>
    </location>
</feature>
<gene>
    <name evidence="4" type="ORF">TGDOM2_232150</name>
</gene>
<evidence type="ECO:0000256" key="2">
    <source>
        <dbReference type="SAM" id="Coils"/>
    </source>
</evidence>
<evidence type="ECO:0000313" key="4">
    <source>
        <dbReference type="EMBL" id="KFG48678.1"/>
    </source>
</evidence>
<dbReference type="AlphaFoldDB" id="A0A086KWB0"/>
<name>A0A086KWB0_TOXGO</name>
<evidence type="ECO:0000313" key="5">
    <source>
        <dbReference type="Proteomes" id="UP000028837"/>
    </source>
</evidence>
<evidence type="ECO:0000256" key="1">
    <source>
        <dbReference type="ARBA" id="ARBA00023054"/>
    </source>
</evidence>
<proteinExistence type="predicted"/>
<accession>A0A086KWB0</accession>
<keyword evidence="1 2" id="KW-0175">Coiled coil</keyword>
<dbReference type="VEuPathDB" id="ToxoDB:TGDOM2_232150"/>
<dbReference type="GO" id="GO:0005856">
    <property type="term" value="C:cytoskeleton"/>
    <property type="evidence" value="ECO:0007669"/>
    <property type="project" value="TreeGrafter"/>
</dbReference>
<reference evidence="4 5" key="1">
    <citation type="submission" date="2014-02" db="EMBL/GenBank/DDBJ databases">
        <authorList>
            <person name="Sibley D."/>
            <person name="Venepally P."/>
            <person name="Karamycheva S."/>
            <person name="Hadjithomas M."/>
            <person name="Khan A."/>
            <person name="Brunk B."/>
            <person name="Roos D."/>
            <person name="Caler E."/>
            <person name="Lorenzi H."/>
        </authorList>
    </citation>
    <scope>NUCLEOTIDE SEQUENCE [LARGE SCALE GENOMIC DNA]</scope>
    <source>
        <strain evidence="4 5">GAB2-2007-GAL-DOM2</strain>
    </source>
</reference>
<dbReference type="SMR" id="A0A086KWB0"/>
<dbReference type="PANTHER" id="PTHR32083:SF48">
    <property type="entry name" value="TRANS-GOLGI NETWORK-LOCALIZED SYP41-INTERACTING PROTEIN 1"/>
    <property type="match status" value="1"/>
</dbReference>
<feature type="compositionally biased region" description="Basic and acidic residues" evidence="3">
    <location>
        <begin position="851"/>
        <end position="870"/>
    </location>
</feature>
<protein>
    <submittedName>
        <fullName evidence="4">Uncharacterized protein</fullName>
    </submittedName>
</protein>
<dbReference type="PANTHER" id="PTHR32083">
    <property type="entry name" value="CILIA AND FLAGELLA-ASSOCIATED PROTEIN 58-RELATED"/>
    <property type="match status" value="1"/>
</dbReference>
<dbReference type="OrthoDB" id="440020at2759"/>
<comment type="caution">
    <text evidence="4">The sequence shown here is derived from an EMBL/GenBank/DDBJ whole genome shotgun (WGS) entry which is preliminary data.</text>
</comment>
<sequence>MALFRGCSNVIDESLDEFLVKHDPDYAGGRGGGAAVAPDRVASSGSDETTAFLGSGVESGLQDWRDTGGCKRSLSLTGKPRTEDDGTVRIDTQKLGRALSVAVTGLGEQVKHGGELLWRSAVTAAGQVIVQHGLQTRGGSGTGLSSPSAAALISSSLSSSSLASAVSSATCFQLQLSAGQKAWSLDSAPFSLGAWLASPSVAADVWGDGNFHVILQEQRQSEDAAGQLTAEPRAKEGEGRVNPERFTYRWRRVFPNGVLVDVPDVTGNTYFISADDIGCKVQVTCSCPRSAFVGEMHASLGPFQVDSRSRSCVLNSLARGGSRFPCCAVLEEDLAGRDGRLAASSLEADRMARREEGREFFVYVNHEEVVVTQRGGPATSSESESFLASGGVSSLLDRRWSARFSAEYPKLLLHSQHPKRFTVALSEEKVFVLDAYTRHQRDLVAVTLRSFHARAIVGASTLLDLVHSMSCTGRTPPAADEIISELEDKRVDLYVMVHSLCSELHSAVAGRLRTMRDWARVSKEKEALEEEMTSTIQAFQSQIADLANEQASTAAPSEGSCGNWNSRLLQMTDDMQAVRAQNRAYVEEIEQLKIAQNEMVMRLENERHTFQELLSKRLETLVEENRQLQAANEQLGSRLIKQAAEGSAGAGAGGLEAPERLQAELRRLRREVEEAHLGKHQLAHELEEMKATAARERQEKEAALASVQDGLVHMKARYDCLLEEMQALRESRDSAEEGVSQKVKVYEDLLLSRETQCSEQTKQLEAAREELSELQAERNRLKKVLESLTRDLEKSRAALDAAAARQQTVASEKQQLEIRLAEVVQRQQRQEQLSSREEQLKQQESLRRVQEAQRRADEVSRQLEETRKALQQEQQGRMLQQQRADAGSQQLAAVQSKLTEKDAQLAQMKAEIEQLRSQARPGPESESAGEGEEHLLRAKVTELTDVLARQEEEMRRLKDESSTLKTRLIKLTKANT</sequence>